<feature type="compositionally biased region" description="Low complexity" evidence="1">
    <location>
        <begin position="2407"/>
        <end position="2422"/>
    </location>
</feature>
<name>A0A8J2RCN6_9CRUS</name>
<feature type="compositionally biased region" description="Polar residues" evidence="1">
    <location>
        <begin position="181"/>
        <end position="190"/>
    </location>
</feature>
<evidence type="ECO:0000313" key="2">
    <source>
        <dbReference type="EMBL" id="CAH0099848.1"/>
    </source>
</evidence>
<feature type="compositionally biased region" description="Acidic residues" evidence="1">
    <location>
        <begin position="2489"/>
        <end position="2498"/>
    </location>
</feature>
<reference evidence="2" key="1">
    <citation type="submission" date="2021-11" db="EMBL/GenBank/DDBJ databases">
        <authorList>
            <person name="Schell T."/>
        </authorList>
    </citation>
    <scope>NUCLEOTIDE SEQUENCE</scope>
    <source>
        <strain evidence="2">M5</strain>
    </source>
</reference>
<protein>
    <submittedName>
        <fullName evidence="2">Uncharacterized protein</fullName>
    </submittedName>
</protein>
<feature type="compositionally biased region" description="Basic and acidic residues" evidence="1">
    <location>
        <begin position="1136"/>
        <end position="1175"/>
    </location>
</feature>
<feature type="region of interest" description="Disordered" evidence="1">
    <location>
        <begin position="1704"/>
        <end position="1758"/>
    </location>
</feature>
<feature type="compositionally biased region" description="Polar residues" evidence="1">
    <location>
        <begin position="2236"/>
        <end position="2247"/>
    </location>
</feature>
<dbReference type="EMBL" id="CAKKLH010000025">
    <property type="protein sequence ID" value="CAH0099848.1"/>
    <property type="molecule type" value="Genomic_DNA"/>
</dbReference>
<feature type="compositionally biased region" description="Polar residues" evidence="1">
    <location>
        <begin position="110"/>
        <end position="124"/>
    </location>
</feature>
<proteinExistence type="predicted"/>
<feature type="region of interest" description="Disordered" evidence="1">
    <location>
        <begin position="97"/>
        <end position="211"/>
    </location>
</feature>
<feature type="compositionally biased region" description="Basic and acidic residues" evidence="1">
    <location>
        <begin position="1726"/>
        <end position="1743"/>
    </location>
</feature>
<feature type="region of interest" description="Disordered" evidence="1">
    <location>
        <begin position="1621"/>
        <end position="1672"/>
    </location>
</feature>
<organism evidence="2 3">
    <name type="scientific">Daphnia galeata</name>
    <dbReference type="NCBI Taxonomy" id="27404"/>
    <lineage>
        <taxon>Eukaryota</taxon>
        <taxon>Metazoa</taxon>
        <taxon>Ecdysozoa</taxon>
        <taxon>Arthropoda</taxon>
        <taxon>Crustacea</taxon>
        <taxon>Branchiopoda</taxon>
        <taxon>Diplostraca</taxon>
        <taxon>Cladocera</taxon>
        <taxon>Anomopoda</taxon>
        <taxon>Daphniidae</taxon>
        <taxon>Daphnia</taxon>
    </lineage>
</organism>
<feature type="compositionally biased region" description="Basic and acidic residues" evidence="1">
    <location>
        <begin position="2564"/>
        <end position="2577"/>
    </location>
</feature>
<feature type="compositionally biased region" description="Acidic residues" evidence="1">
    <location>
        <begin position="2179"/>
        <end position="2189"/>
    </location>
</feature>
<feature type="compositionally biased region" description="Polar residues" evidence="1">
    <location>
        <begin position="1120"/>
        <end position="1134"/>
    </location>
</feature>
<dbReference type="OrthoDB" id="6368736at2759"/>
<feature type="compositionally biased region" description="Basic and acidic residues" evidence="1">
    <location>
        <begin position="1081"/>
        <end position="1093"/>
    </location>
</feature>
<feature type="region of interest" description="Disordered" evidence="1">
    <location>
        <begin position="2140"/>
        <end position="2247"/>
    </location>
</feature>
<accession>A0A8J2RCN6</accession>
<gene>
    <name evidence="2" type="ORF">DGAL_LOCUS2006</name>
</gene>
<feature type="region of interest" description="Disordered" evidence="1">
    <location>
        <begin position="1081"/>
        <end position="1185"/>
    </location>
</feature>
<feature type="region of interest" description="Disordered" evidence="1">
    <location>
        <begin position="447"/>
        <end position="466"/>
    </location>
</feature>
<dbReference type="Proteomes" id="UP000789390">
    <property type="component" value="Unassembled WGS sequence"/>
</dbReference>
<sequence>MNLLFLGQLKEAKEATNKSKKEIGKLQREYNLLAKYAKQWGKIIKEQGKFNSYQQKFYSKLCNCVDKDLDDVDQDVINPNETDEQSKLLEQLLGEADANDSIMAPPDILSSDTEVSKDNLSSLSKGRRQSAEKTLPGKQVKQTRTRAERRDSQDNTALSELPDKTPTCSPMTRKRTRKASENSVTLSSDADATPESEKEKNKSRTRSRAVKRTAIPELKGPDPISTSHATNVIAEQALPELITENPCQPRKEMTNILELETTTAGHMVMDRKERNGSLSSSKSKLEISPTKSSKDIVIPVSSTSSISEVISFKNIFDLDEFDDPPKQKNREVECSKNDRDIVQSQIKTPLHSNSLLGFGCESSSDSDIEMIPVPNCKLQASSSKQDQPASTVDKSLKTTFSGIFDKTPSFSGAKLHDSASGMDHSFSNINRTSCSIFALEADLDLSSSESDSSADKPNQKSTPYFSNTFVPAQTPLSLDEDHIPAVPESEIISDISSVVNVEAIQQTGSAVPVVVANPGLSSSEANADKPNQKSTPYFSNTFLPIQASLFDEDHIPAVPESETISDISSVVNVEAIQQTGSAVPVVVANPGLSSSEANADKPNQKSTPYFSNTFLPIQASLFDEDHIPAVPESETISDVGSVLNVEAIQQTSCEVSVMEANPKSHPLLADEKTVEESSLNDTRGKLEEKSRVVNQLADTTPLINTMSKSLEESSENIIENEKEVQGVDIVNVSEIMQKEKHINPFDMTTINTSAVLSETPTRLPESLDLRTSVVEEQIEENSEEPTCDIPQGQVDLPKSVNSSIDVASFLQTTEPTELEENDRPLLIVVEDKSENKSENEAIVVFPEQDNLPTEPVEKSTNVTLLVDSSPTEPEISKQLEENHDAQPIVIENNCEKVLQNEAVVTVSGKQGEELLKEPIDTSSIDIEMSKSLSNQEIEKVIHFENEKEIHNVSVVFSENLPMELESEFVDKVSVNALLVESESQKQLEEIQDLHSSVAIVEDNAKECQNEAVAIVTEKLQEHLEIEALDDLQVETRVVGQLQVETRVVGQLKETPEAELMIVDNFSEALPVPLDSPLEKNVESIDASSDKESPFEAEMSEPSEGNEEFKSPENHPEESQLEQSNTSFSIESGNENKILKDKNEAEQMTIGEKKTEQDFLPEEAKASSPKPDEESKSNAVYELSGPKSPFEIQVTKSTKESQSVSLVEIIEKSLPYDKFVAASPGKLGQIPPEYVDTFSSNPCPVEVVGTKSTGNEDQHLETAVVDEKTEKELRDENDVVVPFCNPQKDQATNVAEVSNTNLQVEIEVPEPMENSQESLGMLSEVPDVLLNKPQKDQRTICDTGVEFSTKNLLVETDLVKFKKHNQELGEAIVSDKSDSEVDDEGMLQEESTPNVAESLLQVEIEVQNPVENNQECQATVNSQAEKQLLHEVKDSLDKPQWNQQSMTNNIFMVNIIESQKENQNFGVTAADGEKELSNSGVVDPADTLQEESLSNAVEPLGKNLLEIETGGPKFTKDIQKSEAAVNDQPQKELLHEVEDSLDKPQQDQISKAGGNVESPNKFLMVDTVESQKENQNFGVTAVDGERELSNSGVVDPADMLQEESITIATEPLDKNSSEIETEMPKSMEENQQSQATVNDQTEKVLVHEVEDSLDKPQQDQQSIADGNIESPNKVVMVDTIASESEKENQDFGGIIVDDNGEIELPNSKVVDSVDTLQEESQRNLAKSSDKNSPESETEVSKSTEDLEFEVLESQKNKPPIEDEIAGKTETECMFVNRITKSNQEMSTPLGNQGVQSIPAEHASSEKSNTEIDVEPRTIPSDVEAVQESHTIPPMEETVAHTSPEQQAISDRILESCQPISSEEKRQVGNSLQIGATKLITEPTFPITNNAQVTRDSHLSLFNPPAIPEPIFSQRNSSITMDSSKLPRVSQTSEAQSAFKVPRVPNTPPRIPDVNLYSNVSRSKGVSHGVKRTAVDDEVAVILKQIRTNIIELPTTVSPLPKSPEPQSITPVKIEEPKSRFPVLPRCAFNWTGKKLPISDQLTERFGGYLHPGVQVRVRFRRVSRRLRDIRSPDVLSHCFQGVSNFAEAERRPKPLLSSVPFIEDIADVEPDRISGASARKPPELLETRPAPLNTIFSNQAVMDIDVPENPRPSTTTKAKVNTPARRPKDLFGSDSSCSESESDSEGDSDTVSDAVPDAVPPPNKERPLRTSTCTVPIQERLVKPSTLKNLKEKQPEPGTSNGSKQSPHIFNSSRAQILSQLVEPIIPLGRGNRSDNFLPAKQNEVRRDLESPTTDQTRHRLGFGRGVRTSQQPTISPCSESLLCMVNKTKTTVSRVAAPLKRPLKHPEAPTTPVATTPHVLDSLLPLIETPFKKRVSHNLKRGLESDPAVPIVSPASKRRRTVPETTPPALSASPKSPSSPVPDKVDSQEFPISARTRQRSKTSCVVTPQQLVKLDVPSRNKKSTQKISEKSPNAIKKIKRLVENSSSDCETDEMEINTEDTSKSSSSEREERIFKTNEIDSSDSSNEKGRSPLQLPNNPQSPEVEKSSELPEIDESPESPGVEESPKSPDDKSLDDHESLNSKIVEIPIQSELQPSVFELVLKELQEASPAQPRHKQLKGTAKLKKEINSVVFKFFKDPEVIIELLDSLVERVMRSDSLNHLYIFIRILVNMIIRGWNDAIDSSHTPPAPPMAVVHQRCVIVLLKLDESNSKIQIEPNVIQNLFSDLFLSESSAIMFQKDSSLTLEEMCSISRAYTAVCRSRGSLAKARAFLFDCVYFMPPRSYALAFAIMSIWADVLRQVSFPLGPSCVDQTIAYVLLHNCKVKAVQGFSGKVVQTRSFLQNTYEYKKTTRTVDDLVEYLMSRFYETNSPDEASSLSWSLALLARWEGVDFSIQIIEKKLWPFLQRWSSGEGTNNSAAAVIIAIGKFCLPRMLGKTVPASKRAGVKSVLDAMKALLQSEGVVPPIQEAAIEAVIHLGEIDDPKSIIEIVKGWKMESAYFSQHMRLVLKAFLKRHSNLCVV</sequence>
<keyword evidence="3" id="KW-1185">Reference proteome</keyword>
<feature type="compositionally biased region" description="Basic and acidic residues" evidence="1">
    <location>
        <begin position="1106"/>
        <end position="1117"/>
    </location>
</feature>
<feature type="compositionally biased region" description="Basic and acidic residues" evidence="1">
    <location>
        <begin position="2500"/>
        <end position="2518"/>
    </location>
</feature>
<feature type="region of interest" description="Disordered" evidence="1">
    <location>
        <begin position="2480"/>
        <end position="2577"/>
    </location>
</feature>
<comment type="caution">
    <text evidence="2">The sequence shown here is derived from an EMBL/GenBank/DDBJ whole genome shotgun (WGS) entry which is preliminary data.</text>
</comment>
<feature type="region of interest" description="Disordered" evidence="1">
    <location>
        <begin position="2385"/>
        <end position="2426"/>
    </location>
</feature>
<evidence type="ECO:0000256" key="1">
    <source>
        <dbReference type="SAM" id="MobiDB-lite"/>
    </source>
</evidence>
<feature type="region of interest" description="Disordered" evidence="1">
    <location>
        <begin position="1538"/>
        <end position="1557"/>
    </location>
</feature>
<feature type="compositionally biased region" description="Polar residues" evidence="1">
    <location>
        <begin position="1628"/>
        <end position="1638"/>
    </location>
</feature>
<feature type="region of interest" description="Disordered" evidence="1">
    <location>
        <begin position="2111"/>
        <end position="2130"/>
    </location>
</feature>
<evidence type="ECO:0000313" key="3">
    <source>
        <dbReference type="Proteomes" id="UP000789390"/>
    </source>
</evidence>
<feature type="compositionally biased region" description="Basic and acidic residues" evidence="1">
    <location>
        <begin position="1639"/>
        <end position="1656"/>
    </location>
</feature>